<reference evidence="2" key="1">
    <citation type="submission" date="2021-05" db="EMBL/GenBank/DDBJ databases">
        <authorList>
            <person name="Alioto T."/>
            <person name="Alioto T."/>
            <person name="Gomez Garrido J."/>
        </authorList>
    </citation>
    <scope>NUCLEOTIDE SEQUENCE</scope>
</reference>
<feature type="transmembrane region" description="Helical" evidence="1">
    <location>
        <begin position="12"/>
        <end position="32"/>
    </location>
</feature>
<dbReference type="AlphaFoldDB" id="A0A8D9E0G7"/>
<keyword evidence="1" id="KW-0812">Transmembrane</keyword>
<protein>
    <submittedName>
        <fullName evidence="2">Uncharacterized protein</fullName>
    </submittedName>
</protein>
<sequence length="114" mass="13645">MKYLDTAWSFASTWVTVVFCFLSCVTISYFTLEYTQLFGNRVEQKEIDLWLKENNLFMFKDLYQYRDCYKMTSYHWKTFTGWMTARHISSLAESSPNGPKLACLSRRARTRWVS</sequence>
<proteinExistence type="predicted"/>
<keyword evidence="1" id="KW-1133">Transmembrane helix</keyword>
<keyword evidence="1" id="KW-0472">Membrane</keyword>
<evidence type="ECO:0000313" key="2">
    <source>
        <dbReference type="EMBL" id="CAG6734759.1"/>
    </source>
</evidence>
<organism evidence="2">
    <name type="scientific">Cacopsylla melanoneura</name>
    <dbReference type="NCBI Taxonomy" id="428564"/>
    <lineage>
        <taxon>Eukaryota</taxon>
        <taxon>Metazoa</taxon>
        <taxon>Ecdysozoa</taxon>
        <taxon>Arthropoda</taxon>
        <taxon>Hexapoda</taxon>
        <taxon>Insecta</taxon>
        <taxon>Pterygota</taxon>
        <taxon>Neoptera</taxon>
        <taxon>Paraneoptera</taxon>
        <taxon>Hemiptera</taxon>
        <taxon>Sternorrhyncha</taxon>
        <taxon>Psylloidea</taxon>
        <taxon>Psyllidae</taxon>
        <taxon>Psyllinae</taxon>
        <taxon>Cacopsylla</taxon>
    </lineage>
</organism>
<evidence type="ECO:0000256" key="1">
    <source>
        <dbReference type="SAM" id="Phobius"/>
    </source>
</evidence>
<accession>A0A8D9E0G7</accession>
<dbReference type="EMBL" id="HBUF01393637">
    <property type="protein sequence ID" value="CAG6734759.1"/>
    <property type="molecule type" value="Transcribed_RNA"/>
</dbReference>
<name>A0A8D9E0G7_9HEMI</name>